<dbReference type="EMBL" id="SMAG01000005">
    <property type="protein sequence ID" value="TCS93832.1"/>
    <property type="molecule type" value="Genomic_DNA"/>
</dbReference>
<evidence type="ECO:0000313" key="2">
    <source>
        <dbReference type="Proteomes" id="UP000294937"/>
    </source>
</evidence>
<dbReference type="SUPFAM" id="SSF53254">
    <property type="entry name" value="Phosphoglycerate mutase-like"/>
    <property type="match status" value="1"/>
</dbReference>
<protein>
    <submittedName>
        <fullName evidence="1">2,3-bisphosphoglycerate-dependent phosphoglycerate mutase</fullName>
    </submittedName>
</protein>
<gene>
    <name evidence="1" type="ORF">EDD58_10540</name>
</gene>
<dbReference type="InterPro" id="IPR013078">
    <property type="entry name" value="His_Pase_superF_clade-1"/>
</dbReference>
<dbReference type="SMART" id="SM00855">
    <property type="entry name" value="PGAM"/>
    <property type="match status" value="1"/>
</dbReference>
<dbReference type="PANTHER" id="PTHR48100:SF1">
    <property type="entry name" value="HISTIDINE PHOSPHATASE FAMILY PROTEIN-RELATED"/>
    <property type="match status" value="1"/>
</dbReference>
<dbReference type="GO" id="GO:0005737">
    <property type="term" value="C:cytoplasm"/>
    <property type="evidence" value="ECO:0007669"/>
    <property type="project" value="TreeGrafter"/>
</dbReference>
<name>A0A4R3L3J3_9BACL</name>
<proteinExistence type="predicted"/>
<accession>A0A4R3L3J3</accession>
<dbReference type="CDD" id="cd07067">
    <property type="entry name" value="HP_PGM_like"/>
    <property type="match status" value="1"/>
</dbReference>
<organism evidence="1 2">
    <name type="scientific">Hazenella coriacea</name>
    <dbReference type="NCBI Taxonomy" id="1179467"/>
    <lineage>
        <taxon>Bacteria</taxon>
        <taxon>Bacillati</taxon>
        <taxon>Bacillota</taxon>
        <taxon>Bacilli</taxon>
        <taxon>Bacillales</taxon>
        <taxon>Thermoactinomycetaceae</taxon>
        <taxon>Hazenella</taxon>
    </lineage>
</organism>
<dbReference type="Pfam" id="PF00300">
    <property type="entry name" value="His_Phos_1"/>
    <property type="match status" value="1"/>
</dbReference>
<sequence length="184" mass="21334">MLHCMKHIYLIRHAQAEGQAADAPLKFTGKQQAEKLARYFQDIQVDKIISSPYVRAIETIRSMATQKKIPIELDERLVERKLCEEDRSDWYERLKDSFENLDLTLPGGESSRVAMRRVGEVFQELVDHSCQTTILVSHGNLLTLLLKNIDSSYGFIHWKEMTNPDVFLLMVEDGRTTVNRVWQP</sequence>
<comment type="caution">
    <text evidence="1">The sequence shown here is derived from an EMBL/GenBank/DDBJ whole genome shotgun (WGS) entry which is preliminary data.</text>
</comment>
<reference evidence="1 2" key="1">
    <citation type="submission" date="2019-03" db="EMBL/GenBank/DDBJ databases">
        <title>Genomic Encyclopedia of Type Strains, Phase IV (KMG-IV): sequencing the most valuable type-strain genomes for metagenomic binning, comparative biology and taxonomic classification.</title>
        <authorList>
            <person name="Goeker M."/>
        </authorList>
    </citation>
    <scope>NUCLEOTIDE SEQUENCE [LARGE SCALE GENOMIC DNA]</scope>
    <source>
        <strain evidence="1 2">DSM 45707</strain>
    </source>
</reference>
<dbReference type="PANTHER" id="PTHR48100">
    <property type="entry name" value="BROAD-SPECIFICITY PHOSPHATASE YOR283W-RELATED"/>
    <property type="match status" value="1"/>
</dbReference>
<evidence type="ECO:0000313" key="1">
    <source>
        <dbReference type="EMBL" id="TCS93832.1"/>
    </source>
</evidence>
<dbReference type="Gene3D" id="3.40.50.1240">
    <property type="entry name" value="Phosphoglycerate mutase-like"/>
    <property type="match status" value="1"/>
</dbReference>
<dbReference type="AlphaFoldDB" id="A0A4R3L3J3"/>
<dbReference type="InterPro" id="IPR050275">
    <property type="entry name" value="PGM_Phosphatase"/>
</dbReference>
<dbReference type="Proteomes" id="UP000294937">
    <property type="component" value="Unassembled WGS sequence"/>
</dbReference>
<keyword evidence="2" id="KW-1185">Reference proteome</keyword>
<dbReference type="GO" id="GO:0016791">
    <property type="term" value="F:phosphatase activity"/>
    <property type="evidence" value="ECO:0007669"/>
    <property type="project" value="TreeGrafter"/>
</dbReference>
<dbReference type="InterPro" id="IPR029033">
    <property type="entry name" value="His_PPase_superfam"/>
</dbReference>